<evidence type="ECO:0000256" key="1">
    <source>
        <dbReference type="ARBA" id="ARBA00005634"/>
    </source>
</evidence>
<keyword evidence="3" id="KW-1133">Transmembrane helix</keyword>
<feature type="non-terminal residue" evidence="6">
    <location>
        <position position="872"/>
    </location>
</feature>
<feature type="domain" description="Peptidase M28" evidence="5">
    <location>
        <begin position="492"/>
        <end position="678"/>
    </location>
</feature>
<feature type="transmembrane region" description="Helical" evidence="3">
    <location>
        <begin position="152"/>
        <end position="173"/>
    </location>
</feature>
<evidence type="ECO:0000313" key="6">
    <source>
        <dbReference type="EMBL" id="SUZ09318.1"/>
    </source>
</evidence>
<dbReference type="CDD" id="cd08022">
    <property type="entry name" value="M28_PSMA_like"/>
    <property type="match status" value="1"/>
</dbReference>
<evidence type="ECO:0000259" key="5">
    <source>
        <dbReference type="Pfam" id="PF04389"/>
    </source>
</evidence>
<name>A0A381L5X1_BLUGR</name>
<reference evidence="6" key="1">
    <citation type="submission" date="2018-07" db="EMBL/GenBank/DDBJ databases">
        <authorList>
            <person name="Quirk P.G."/>
            <person name="Krulwich T.A."/>
        </authorList>
    </citation>
    <scope>NUCLEOTIDE SEQUENCE</scope>
    <source>
        <strain evidence="6">96224</strain>
    </source>
</reference>
<evidence type="ECO:0000259" key="4">
    <source>
        <dbReference type="Pfam" id="PF04253"/>
    </source>
</evidence>
<dbReference type="InterPro" id="IPR007365">
    <property type="entry name" value="TFR-like_dimer_dom"/>
</dbReference>
<dbReference type="EMBL" id="UIGY01000047">
    <property type="protein sequence ID" value="SUZ09318.1"/>
    <property type="molecule type" value="Genomic_DNA"/>
</dbReference>
<sequence length="872" mass="97764">MPANAMGDTKHLHETMPILSYEEATAGQSSRHQSWTGSSERESLLNHDSQTRRLTYRAPTVEDVPDEDERDTFLGQDGSEWRGRASGEAIVRREIEELEMEEPNANIRQSAWGKRISNLSQKLQMPFRLPFRWTWKLRLLDGFNWPKISVDLCLILARCFFIILVMAVVYILFISDLFAVDMPKIAGQIFDPESVRIHVQSSVDPNLIRENLKLLTTTDHIAGTEGDYALVQYMTDFFKNYLEDVRTDEYGVYMNYPKVGGRKVEILNEDGSSKWHAKIEEDPVYVDPPRQQTLVFHGHSKSGNVTGPLIYANYGSRQDFKTLYDSGINTTGAIALIRHHGSQGDNSLKVKAASQAGFLGCITYSDPYDDGFLKGRVAPEGRFMPERGVQRGGVSITSQVIGDVLTPGWASVPGAQRISKESNSGLVSIPSIPLSWGDAQHLLKAIQGFGEASPEGWKGGIPNIEYWTGNSSSPKVHLLNDQDEVEQQPIWNVLGRINGVEQMEKSIIIGNHRDAWHYGAADPGSGTAIMMEIIRIFGDLYHRGWRPLRTIEFASWDGEQYNLLGSTEWVEDHVEKLRKDAFVYLNVGSAVSGSNFRASGSPVFTKSLMEVLKRTSDPLKNKTMIDLWEETGGKLGDITGRSDYLPFQSMAGTSSFDMGFSDGPYPQHSAYDNFEWLDTVGDPGFVYHKILAQIWALLILEYADKLVLPFDISAYSASLTQSVIDLDTWAADKGINQDGNTPWSIEPLREAVLQLAGDSRRFSRWEQEWNAVVYGGGGYETPRMAEHRKSYNNRMANFETHLLDLDEGGGIPNRTQFKHIVFGPPLESEERDATFPAIRDAVTARDWNLVKEQVEKAARILVKASKKLNGNS</sequence>
<dbReference type="SUPFAM" id="SSF53187">
    <property type="entry name" value="Zn-dependent exopeptidases"/>
    <property type="match status" value="1"/>
</dbReference>
<feature type="compositionally biased region" description="Polar residues" evidence="2">
    <location>
        <begin position="26"/>
        <end position="38"/>
    </location>
</feature>
<evidence type="ECO:0000256" key="3">
    <source>
        <dbReference type="SAM" id="Phobius"/>
    </source>
</evidence>
<protein>
    <submittedName>
        <fullName evidence="6">Bgt-4535</fullName>
    </submittedName>
</protein>
<feature type="region of interest" description="Disordered" evidence="2">
    <location>
        <begin position="23"/>
        <end position="46"/>
    </location>
</feature>
<dbReference type="GO" id="GO:0004180">
    <property type="term" value="F:carboxypeptidase activity"/>
    <property type="evidence" value="ECO:0007669"/>
    <property type="project" value="TreeGrafter"/>
</dbReference>
<dbReference type="OrthoDB" id="5841748at2759"/>
<feature type="domain" description="Transferrin receptor-like dimerisation" evidence="4">
    <location>
        <begin position="744"/>
        <end position="868"/>
    </location>
</feature>
<dbReference type="InterPro" id="IPR007484">
    <property type="entry name" value="Peptidase_M28"/>
</dbReference>
<dbReference type="PANTHER" id="PTHR10404:SF71">
    <property type="entry name" value="CARBOXYPEPTIDASE TRE2, PUTATIVE (AFU_ORTHOLOGUE AFUA_3G10650)-RELATED"/>
    <property type="match status" value="1"/>
</dbReference>
<proteinExistence type="inferred from homology"/>
<dbReference type="Gene3D" id="3.40.630.10">
    <property type="entry name" value="Zn peptidases"/>
    <property type="match status" value="1"/>
</dbReference>
<dbReference type="PANTHER" id="PTHR10404">
    <property type="entry name" value="N-ACETYLATED-ALPHA-LINKED ACIDIC DIPEPTIDASE"/>
    <property type="match status" value="1"/>
</dbReference>
<keyword evidence="3" id="KW-0812">Transmembrane</keyword>
<dbReference type="AlphaFoldDB" id="A0A381L5X1"/>
<evidence type="ECO:0000256" key="2">
    <source>
        <dbReference type="SAM" id="MobiDB-lite"/>
    </source>
</evidence>
<dbReference type="CDD" id="cd02121">
    <property type="entry name" value="PA_GCPII_like"/>
    <property type="match status" value="1"/>
</dbReference>
<dbReference type="InterPro" id="IPR036757">
    <property type="entry name" value="TFR-like_dimer_dom_sf"/>
</dbReference>
<dbReference type="Pfam" id="PF04389">
    <property type="entry name" value="Peptidase_M28"/>
    <property type="match status" value="1"/>
</dbReference>
<dbReference type="Pfam" id="PF04253">
    <property type="entry name" value="TFR_dimer"/>
    <property type="match status" value="1"/>
</dbReference>
<dbReference type="SUPFAM" id="SSF52025">
    <property type="entry name" value="PA domain"/>
    <property type="match status" value="1"/>
</dbReference>
<dbReference type="FunFam" id="3.40.630.10:FF:000101">
    <property type="entry name" value="N-acetylated alpha-linked acidic dipeptidase like 1"/>
    <property type="match status" value="1"/>
</dbReference>
<accession>A0A381L5X1</accession>
<organism evidence="6">
    <name type="scientific">Blumeria graminis f. sp. tritici 96224</name>
    <dbReference type="NCBI Taxonomy" id="1268274"/>
    <lineage>
        <taxon>Eukaryota</taxon>
        <taxon>Fungi</taxon>
        <taxon>Dikarya</taxon>
        <taxon>Ascomycota</taxon>
        <taxon>Pezizomycotina</taxon>
        <taxon>Leotiomycetes</taxon>
        <taxon>Erysiphales</taxon>
        <taxon>Erysiphaceae</taxon>
        <taxon>Blumeria</taxon>
    </lineage>
</organism>
<dbReference type="InterPro" id="IPR046450">
    <property type="entry name" value="PA_dom_sf"/>
</dbReference>
<dbReference type="InterPro" id="IPR039373">
    <property type="entry name" value="Peptidase_M28B"/>
</dbReference>
<dbReference type="Gene3D" id="1.20.930.40">
    <property type="entry name" value="Transferrin receptor-like, dimerisation domain"/>
    <property type="match status" value="1"/>
</dbReference>
<dbReference type="Gene3D" id="3.50.30.30">
    <property type="match status" value="1"/>
</dbReference>
<gene>
    <name evidence="6" type="ORF">BGT96224V2_LOCUS2498</name>
</gene>
<dbReference type="SUPFAM" id="SSF47672">
    <property type="entry name" value="Transferrin receptor-like dimerisation domain"/>
    <property type="match status" value="1"/>
</dbReference>
<keyword evidence="3" id="KW-0472">Membrane</keyword>
<comment type="similarity">
    <text evidence="1">Belongs to the peptidase M28 family. M28B subfamily.</text>
</comment>